<keyword evidence="5 7" id="KW-0521">NADP</keyword>
<comment type="catalytic activity">
    <reaction evidence="7">
        <text>(6S)-5,6,7,8-tetrahydrofolate + NADP(+) = 7,8-dihydrofolate + NADPH + H(+)</text>
        <dbReference type="Rhea" id="RHEA:15009"/>
        <dbReference type="ChEBI" id="CHEBI:15378"/>
        <dbReference type="ChEBI" id="CHEBI:57451"/>
        <dbReference type="ChEBI" id="CHEBI:57453"/>
        <dbReference type="ChEBI" id="CHEBI:57783"/>
        <dbReference type="ChEBI" id="CHEBI:58349"/>
        <dbReference type="EC" id="1.5.1.3"/>
    </reaction>
</comment>
<dbReference type="PROSITE" id="PS51330">
    <property type="entry name" value="DHFR_2"/>
    <property type="match status" value="1"/>
</dbReference>
<comment type="similarity">
    <text evidence="2 7 8">Belongs to the dihydrofolate reductase family.</text>
</comment>
<dbReference type="InterPro" id="IPR017925">
    <property type="entry name" value="DHFR_CS"/>
</dbReference>
<dbReference type="InterPro" id="IPR012259">
    <property type="entry name" value="DHFR"/>
</dbReference>
<name>A0ABU9WY90_9MICC</name>
<dbReference type="GO" id="GO:0004146">
    <property type="term" value="F:dihydrofolate reductase activity"/>
    <property type="evidence" value="ECO:0007669"/>
    <property type="project" value="UniProtKB-EC"/>
</dbReference>
<keyword evidence="6 7" id="KW-0560">Oxidoreductase</keyword>
<dbReference type="CDD" id="cd00209">
    <property type="entry name" value="DHFR"/>
    <property type="match status" value="1"/>
</dbReference>
<evidence type="ECO:0000256" key="7">
    <source>
        <dbReference type="PIRNR" id="PIRNR000194"/>
    </source>
</evidence>
<evidence type="ECO:0000259" key="9">
    <source>
        <dbReference type="PROSITE" id="PS51330"/>
    </source>
</evidence>
<dbReference type="Pfam" id="PF00186">
    <property type="entry name" value="DHFR_1"/>
    <property type="match status" value="1"/>
</dbReference>
<dbReference type="PIRSF" id="PIRSF000194">
    <property type="entry name" value="DHFR"/>
    <property type="match status" value="1"/>
</dbReference>
<organism evidence="10 11">
    <name type="scientific">Sinomonas halotolerans</name>
    <dbReference type="NCBI Taxonomy" id="1644133"/>
    <lineage>
        <taxon>Bacteria</taxon>
        <taxon>Bacillati</taxon>
        <taxon>Actinomycetota</taxon>
        <taxon>Actinomycetes</taxon>
        <taxon>Micrococcales</taxon>
        <taxon>Micrococcaceae</taxon>
        <taxon>Sinomonas</taxon>
    </lineage>
</organism>
<evidence type="ECO:0000256" key="8">
    <source>
        <dbReference type="RuleBase" id="RU004474"/>
    </source>
</evidence>
<dbReference type="EC" id="1.5.1.3" evidence="3 7"/>
<sequence length="192" mass="20680">MTGGMGGREGGTGTGRNADGGPLGAIGLIWAQTQEGVIGRGGTMPWHVPEDMRHFAFTTTGHPVVMGRRTWDSIPEEYRPFRGRTNIVVTRREDWRADGAIAVHSLEDALAEASRAPGGELVWVIGGGEIFAEAMPLADLAMVTILDHDADGDTFAPPLDSGWRLAAVQPDDGGWLTSVSGVRYRIAEFRRR</sequence>
<dbReference type="Gene3D" id="3.40.430.10">
    <property type="entry name" value="Dihydrofolate Reductase, subunit A"/>
    <property type="match status" value="1"/>
</dbReference>
<dbReference type="Proteomes" id="UP001422074">
    <property type="component" value="Unassembled WGS sequence"/>
</dbReference>
<gene>
    <name evidence="10" type="ORF">ABCQ75_06295</name>
</gene>
<evidence type="ECO:0000256" key="1">
    <source>
        <dbReference type="ARBA" id="ARBA00004903"/>
    </source>
</evidence>
<proteinExistence type="inferred from homology"/>
<evidence type="ECO:0000256" key="4">
    <source>
        <dbReference type="ARBA" id="ARBA00022563"/>
    </source>
</evidence>
<comment type="function">
    <text evidence="7">Key enzyme in folate metabolism. Catalyzes an essential reaction for de novo glycine and purine synthesis, and for DNA precursor synthesis.</text>
</comment>
<dbReference type="PROSITE" id="PS00075">
    <property type="entry name" value="DHFR_1"/>
    <property type="match status" value="1"/>
</dbReference>
<comment type="pathway">
    <text evidence="1 7">Cofactor biosynthesis; tetrahydrofolate biosynthesis; 5,6,7,8-tetrahydrofolate from 7,8-dihydrofolate: step 1/1.</text>
</comment>
<dbReference type="PRINTS" id="PR00070">
    <property type="entry name" value="DHFR"/>
</dbReference>
<comment type="caution">
    <text evidence="10">The sequence shown here is derived from an EMBL/GenBank/DDBJ whole genome shotgun (WGS) entry which is preliminary data.</text>
</comment>
<evidence type="ECO:0000256" key="6">
    <source>
        <dbReference type="ARBA" id="ARBA00023002"/>
    </source>
</evidence>
<protein>
    <recommendedName>
        <fullName evidence="3 7">Dihydrofolate reductase</fullName>
        <ecNumber evidence="3 7">1.5.1.3</ecNumber>
    </recommendedName>
</protein>
<evidence type="ECO:0000256" key="5">
    <source>
        <dbReference type="ARBA" id="ARBA00022857"/>
    </source>
</evidence>
<feature type="domain" description="DHFR" evidence="9">
    <location>
        <begin position="25"/>
        <end position="191"/>
    </location>
</feature>
<dbReference type="InterPro" id="IPR024072">
    <property type="entry name" value="DHFR-like_dom_sf"/>
</dbReference>
<dbReference type="PANTHER" id="PTHR48069">
    <property type="entry name" value="DIHYDROFOLATE REDUCTASE"/>
    <property type="match status" value="1"/>
</dbReference>
<evidence type="ECO:0000256" key="3">
    <source>
        <dbReference type="ARBA" id="ARBA00012856"/>
    </source>
</evidence>
<reference evidence="10 11" key="1">
    <citation type="submission" date="2024-05" db="EMBL/GenBank/DDBJ databases">
        <title>Sinomonas sp. nov., isolated from a waste landfill.</title>
        <authorList>
            <person name="Zhao Y."/>
        </authorList>
    </citation>
    <scope>NUCLEOTIDE SEQUENCE [LARGE SCALE GENOMIC DNA]</scope>
    <source>
        <strain evidence="10 11">CCTCC AB2014300</strain>
    </source>
</reference>
<dbReference type="EMBL" id="JBDFRB010000004">
    <property type="protein sequence ID" value="MEN2744147.1"/>
    <property type="molecule type" value="Genomic_DNA"/>
</dbReference>
<evidence type="ECO:0000256" key="2">
    <source>
        <dbReference type="ARBA" id="ARBA00009539"/>
    </source>
</evidence>
<evidence type="ECO:0000313" key="11">
    <source>
        <dbReference type="Proteomes" id="UP001422074"/>
    </source>
</evidence>
<accession>A0ABU9WY90</accession>
<keyword evidence="4 7" id="KW-0554">One-carbon metabolism</keyword>
<dbReference type="PANTHER" id="PTHR48069:SF3">
    <property type="entry name" value="DIHYDROFOLATE REDUCTASE"/>
    <property type="match status" value="1"/>
</dbReference>
<dbReference type="SUPFAM" id="SSF53597">
    <property type="entry name" value="Dihydrofolate reductase-like"/>
    <property type="match status" value="1"/>
</dbReference>
<evidence type="ECO:0000313" key="10">
    <source>
        <dbReference type="EMBL" id="MEN2744147.1"/>
    </source>
</evidence>
<dbReference type="InterPro" id="IPR001796">
    <property type="entry name" value="DHFR_dom"/>
</dbReference>
<dbReference type="RefSeq" id="WP_345883985.1">
    <property type="nucleotide sequence ID" value="NZ_JBDFRB010000004.1"/>
</dbReference>
<keyword evidence="11" id="KW-1185">Reference proteome</keyword>